<dbReference type="Gene3D" id="3.30.200.20">
    <property type="entry name" value="Phosphorylase Kinase, domain 1"/>
    <property type="match status" value="1"/>
</dbReference>
<accession>A0A2H0U9A3</accession>
<dbReference type="EMBL" id="PFBL01000022">
    <property type="protein sequence ID" value="PIR82999.1"/>
    <property type="molecule type" value="Genomic_DNA"/>
</dbReference>
<comment type="caution">
    <text evidence="2">The sequence shown here is derived from an EMBL/GenBank/DDBJ whole genome shotgun (WGS) entry which is preliminary data.</text>
</comment>
<protein>
    <recommendedName>
        <fullName evidence="1">Aminoglycoside phosphotransferase domain-containing protein</fullName>
    </recommendedName>
</protein>
<dbReference type="Pfam" id="PF01636">
    <property type="entry name" value="APH"/>
    <property type="match status" value="1"/>
</dbReference>
<dbReference type="Proteomes" id="UP000230179">
    <property type="component" value="Unassembled WGS sequence"/>
</dbReference>
<sequence length="172" mass="20325">MMHAPTLTKKRLETVLAQHYRLGRLRSYARLKKGLGNALYHVSTEKGDYTLKIAIRNNPVRVRYEIDLLNTLSRLPTPTPLKTRQGGYLFDYHGYQSFMYPFLPGEHRKRMTPTMLKDVGIFLGKLHFQTEGYTSKINRFRFYDITSKNRGVIMRDSRRVKHPRLREAVEYM</sequence>
<dbReference type="InterPro" id="IPR002575">
    <property type="entry name" value="Aminoglycoside_PTrfase"/>
</dbReference>
<name>A0A2H0U9A3_9BACT</name>
<dbReference type="SUPFAM" id="SSF56112">
    <property type="entry name" value="Protein kinase-like (PK-like)"/>
    <property type="match status" value="1"/>
</dbReference>
<evidence type="ECO:0000313" key="2">
    <source>
        <dbReference type="EMBL" id="PIR82999.1"/>
    </source>
</evidence>
<dbReference type="AlphaFoldDB" id="A0A2H0U9A3"/>
<evidence type="ECO:0000313" key="3">
    <source>
        <dbReference type="Proteomes" id="UP000230179"/>
    </source>
</evidence>
<proteinExistence type="predicted"/>
<reference evidence="3" key="1">
    <citation type="submission" date="2017-09" db="EMBL/GenBank/DDBJ databases">
        <title>Depth-based differentiation of microbial function through sediment-hosted aquifers and enrichment of novel symbionts in the deep terrestrial subsurface.</title>
        <authorList>
            <person name="Probst A.J."/>
            <person name="Ladd B."/>
            <person name="Jarett J.K."/>
            <person name="Geller-Mcgrath D.E."/>
            <person name="Sieber C.M.K."/>
            <person name="Emerson J.B."/>
            <person name="Anantharaman K."/>
            <person name="Thomas B.C."/>
            <person name="Malmstrom R."/>
            <person name="Stieglmeier M."/>
            <person name="Klingl A."/>
            <person name="Woyke T."/>
            <person name="Ryan C.M."/>
            <person name="Banfield J.F."/>
        </authorList>
    </citation>
    <scope>NUCLEOTIDE SEQUENCE [LARGE SCALE GENOMIC DNA]</scope>
</reference>
<evidence type="ECO:0000259" key="1">
    <source>
        <dbReference type="Pfam" id="PF01636"/>
    </source>
</evidence>
<organism evidence="2 3">
    <name type="scientific">Candidatus Kaiserbacteria bacterium CG10_big_fil_rev_8_21_14_0_10_56_12</name>
    <dbReference type="NCBI Taxonomy" id="1974611"/>
    <lineage>
        <taxon>Bacteria</taxon>
        <taxon>Candidatus Kaiseribacteriota</taxon>
    </lineage>
</organism>
<feature type="domain" description="Aminoglycoside phosphotransferase" evidence="1">
    <location>
        <begin position="29"/>
        <end position="127"/>
    </location>
</feature>
<gene>
    <name evidence="2" type="ORF">COU19_02960</name>
</gene>
<dbReference type="InterPro" id="IPR011009">
    <property type="entry name" value="Kinase-like_dom_sf"/>
</dbReference>